<keyword evidence="2" id="KW-0812">Transmembrane</keyword>
<organism evidence="3 4">
    <name type="scientific">Polyangium jinanense</name>
    <dbReference type="NCBI Taxonomy" id="2829994"/>
    <lineage>
        <taxon>Bacteria</taxon>
        <taxon>Pseudomonadati</taxon>
        <taxon>Myxococcota</taxon>
        <taxon>Polyangia</taxon>
        <taxon>Polyangiales</taxon>
        <taxon>Polyangiaceae</taxon>
        <taxon>Polyangium</taxon>
    </lineage>
</organism>
<evidence type="ECO:0000256" key="2">
    <source>
        <dbReference type="SAM" id="Phobius"/>
    </source>
</evidence>
<name>A0A9X3X111_9BACT</name>
<feature type="transmembrane region" description="Helical" evidence="2">
    <location>
        <begin position="101"/>
        <end position="119"/>
    </location>
</feature>
<dbReference type="AlphaFoldDB" id="A0A9X3X111"/>
<evidence type="ECO:0000256" key="1">
    <source>
        <dbReference type="SAM" id="MobiDB-lite"/>
    </source>
</evidence>
<gene>
    <name evidence="3" type="ORF">KEG57_10005</name>
</gene>
<accession>A0A9X3X111</accession>
<keyword evidence="2" id="KW-1133">Transmembrane helix</keyword>
<evidence type="ECO:0000313" key="3">
    <source>
        <dbReference type="EMBL" id="MDC3980830.1"/>
    </source>
</evidence>
<comment type="caution">
    <text evidence="3">The sequence shown here is derived from an EMBL/GenBank/DDBJ whole genome shotgun (WGS) entry which is preliminary data.</text>
</comment>
<feature type="compositionally biased region" description="Basic residues" evidence="1">
    <location>
        <begin position="23"/>
        <end position="32"/>
    </location>
</feature>
<feature type="region of interest" description="Disordered" evidence="1">
    <location>
        <begin position="1"/>
        <end position="44"/>
    </location>
</feature>
<evidence type="ECO:0000313" key="4">
    <source>
        <dbReference type="Proteomes" id="UP001151081"/>
    </source>
</evidence>
<dbReference type="RefSeq" id="WP_272419454.1">
    <property type="nucleotide sequence ID" value="NZ_JAGTJJ010000003.1"/>
</dbReference>
<dbReference type="Proteomes" id="UP001151081">
    <property type="component" value="Unassembled WGS sequence"/>
</dbReference>
<keyword evidence="2" id="KW-0472">Membrane</keyword>
<reference evidence="3 4" key="1">
    <citation type="submission" date="2021-04" db="EMBL/GenBank/DDBJ databases">
        <title>Genome analysis of Polyangium sp.</title>
        <authorList>
            <person name="Li Y."/>
            <person name="Wang J."/>
        </authorList>
    </citation>
    <scope>NUCLEOTIDE SEQUENCE [LARGE SCALE GENOMIC DNA]</scope>
    <source>
        <strain evidence="3 4">SDU14</strain>
    </source>
</reference>
<sequence length="126" mass="14201">MSETNEGADPQGEAEEPSEAARPKKKRKKKAKAPREGVPSFAQRFPRDESLDALLAAFDRGDYARVREDGARLVKSTDDPAVRRAAEELLRRIEPDPLAKYMLLAACLLLVFFTVWYFSHRLSPTP</sequence>
<protein>
    <submittedName>
        <fullName evidence="3">Uncharacterized protein</fullName>
    </submittedName>
</protein>
<keyword evidence="4" id="KW-1185">Reference proteome</keyword>
<dbReference type="EMBL" id="JAGTJJ010000003">
    <property type="protein sequence ID" value="MDC3980830.1"/>
    <property type="molecule type" value="Genomic_DNA"/>
</dbReference>
<proteinExistence type="predicted"/>